<evidence type="ECO:0000313" key="8">
    <source>
        <dbReference type="EMBL" id="RMC22265.1"/>
    </source>
</evidence>
<accession>A0A3M0LA54</accession>
<dbReference type="EMBL" id="QRBI01000092">
    <property type="protein sequence ID" value="RMC22265.1"/>
    <property type="molecule type" value="Genomic_DNA"/>
</dbReference>
<dbReference type="PANTHER" id="PTHR10015">
    <property type="entry name" value="HEAT SHOCK TRANSCRIPTION FACTOR"/>
    <property type="match status" value="1"/>
</dbReference>
<comment type="similarity">
    <text evidence="2 5">Belongs to the HSF family.</text>
</comment>
<dbReference type="PANTHER" id="PTHR10015:SF278">
    <property type="entry name" value="HEAT SHOCK FACTOR PROTEIN 5"/>
    <property type="match status" value="1"/>
</dbReference>
<dbReference type="InterPro" id="IPR036390">
    <property type="entry name" value="WH_DNA-bd_sf"/>
</dbReference>
<keyword evidence="4" id="KW-0539">Nucleus</keyword>
<comment type="caution">
    <text evidence="8">The sequence shown here is derived from an EMBL/GenBank/DDBJ whole genome shotgun (WGS) entry which is preliminary data.</text>
</comment>
<feature type="region of interest" description="Disordered" evidence="6">
    <location>
        <begin position="139"/>
        <end position="203"/>
    </location>
</feature>
<keyword evidence="9" id="KW-1185">Reference proteome</keyword>
<sequence>MAELPLPAGLNASTFPARLWRLVNSPCVRSVRWDSQAQGLLIDRSLFERELLSQADAQGGRGEGLGAALDTFQATHFSSFVRQLNLYGFQKVPGWVGAAVQGDARGWLHFRNPNFRRDRPDLLLHIKRLTRANRQRLAAGLEVRSRPPSRFQQLHTDRPLPASAAAQPPRAALSYQDLGAASPKDSELPPGPFRQSPGPQESDVFLASPKKVVATSRLPGVSSEEPGTRKFQLKRELIIPLVRMDLKRHPELIVPLVPIDHHSTSMATPQSSSCTSSEQHSPASNPSATPGISAHGAPACSATYAAWTAPSWVWNTPGEEELPPLDLDLVLETLEEMLSPCLPERSPSAQDNISVSPESSGGEPVNKTAAEGALPGAVSYRSSSQEPKELDTIWRMGAEIQFSGDRGRTPKVAGAVREVIYSTPAPGDFWGDINPCPTPRLSDNYEDNGKWEEIPYLDLFYYLGRRTDWQKECGIMVLTVANEKCRGCENRDQKADYLVKYKDPEEDVSLLVSPSAPHLKPLRKKREKRVGKQGKKGMARINGIPRYLNEEGVT</sequence>
<evidence type="ECO:0000256" key="3">
    <source>
        <dbReference type="ARBA" id="ARBA00023125"/>
    </source>
</evidence>
<feature type="compositionally biased region" description="Low complexity" evidence="6">
    <location>
        <begin position="265"/>
        <end position="282"/>
    </location>
</feature>
<dbReference type="GO" id="GO:0003700">
    <property type="term" value="F:DNA-binding transcription factor activity"/>
    <property type="evidence" value="ECO:0007669"/>
    <property type="project" value="InterPro"/>
</dbReference>
<evidence type="ECO:0000256" key="6">
    <source>
        <dbReference type="SAM" id="MobiDB-lite"/>
    </source>
</evidence>
<evidence type="ECO:0000256" key="5">
    <source>
        <dbReference type="RuleBase" id="RU004020"/>
    </source>
</evidence>
<protein>
    <recommendedName>
        <fullName evidence="7">HSF-type DNA-binding domain-containing protein</fullName>
    </recommendedName>
</protein>
<evidence type="ECO:0000256" key="4">
    <source>
        <dbReference type="ARBA" id="ARBA00023242"/>
    </source>
</evidence>
<comment type="subcellular location">
    <subcellularLocation>
        <location evidence="1">Nucleus</location>
    </subcellularLocation>
</comment>
<dbReference type="SMART" id="SM00415">
    <property type="entry name" value="HSF"/>
    <property type="match status" value="1"/>
</dbReference>
<dbReference type="InterPro" id="IPR036388">
    <property type="entry name" value="WH-like_DNA-bd_sf"/>
</dbReference>
<dbReference type="Pfam" id="PF00447">
    <property type="entry name" value="HSF_DNA-bind"/>
    <property type="match status" value="1"/>
</dbReference>
<evidence type="ECO:0000259" key="7">
    <source>
        <dbReference type="SMART" id="SM00415"/>
    </source>
</evidence>
<feature type="compositionally biased region" description="Low complexity" evidence="6">
    <location>
        <begin position="159"/>
        <end position="174"/>
    </location>
</feature>
<feature type="region of interest" description="Disordered" evidence="6">
    <location>
        <begin position="263"/>
        <end position="294"/>
    </location>
</feature>
<dbReference type="AlphaFoldDB" id="A0A3M0LA54"/>
<dbReference type="SUPFAM" id="SSF46785">
    <property type="entry name" value="Winged helix' DNA-binding domain"/>
    <property type="match status" value="1"/>
</dbReference>
<reference evidence="8 9" key="1">
    <citation type="submission" date="2018-07" db="EMBL/GenBank/DDBJ databases">
        <title>A high quality draft genome assembly of the barn swallow (H. rustica rustica).</title>
        <authorList>
            <person name="Formenti G."/>
            <person name="Chiara M."/>
            <person name="Poveda L."/>
            <person name="Francoijs K.-J."/>
            <person name="Bonisoli-Alquati A."/>
            <person name="Canova L."/>
            <person name="Gianfranceschi L."/>
            <person name="Horner D.S."/>
            <person name="Saino N."/>
        </authorList>
    </citation>
    <scope>NUCLEOTIDE SEQUENCE [LARGE SCALE GENOMIC DNA]</scope>
    <source>
        <strain evidence="8">Chelidonia</strain>
        <tissue evidence="8">Blood</tissue>
    </source>
</reference>
<keyword evidence="3" id="KW-0238">DNA-binding</keyword>
<evidence type="ECO:0000256" key="2">
    <source>
        <dbReference type="ARBA" id="ARBA00006403"/>
    </source>
</evidence>
<dbReference type="Gene3D" id="1.10.10.10">
    <property type="entry name" value="Winged helix-like DNA-binding domain superfamily/Winged helix DNA-binding domain"/>
    <property type="match status" value="1"/>
</dbReference>
<dbReference type="InterPro" id="IPR000232">
    <property type="entry name" value="HSF_DNA-bd"/>
</dbReference>
<gene>
    <name evidence="8" type="ORF">DUI87_00576</name>
</gene>
<feature type="compositionally biased region" description="Polar residues" evidence="6">
    <location>
        <begin position="347"/>
        <end position="359"/>
    </location>
</feature>
<feature type="region of interest" description="Disordered" evidence="6">
    <location>
        <begin position="341"/>
        <end position="368"/>
    </location>
</feature>
<feature type="domain" description="HSF-type DNA-binding" evidence="7">
    <location>
        <begin position="11"/>
        <end position="129"/>
    </location>
</feature>
<name>A0A3M0LA54_HIRRU</name>
<dbReference type="OrthoDB" id="9396505at2759"/>
<evidence type="ECO:0000313" key="9">
    <source>
        <dbReference type="Proteomes" id="UP000269221"/>
    </source>
</evidence>
<dbReference type="STRING" id="333673.A0A3M0LA54"/>
<dbReference type="GO" id="GO:0043565">
    <property type="term" value="F:sequence-specific DNA binding"/>
    <property type="evidence" value="ECO:0007669"/>
    <property type="project" value="InterPro"/>
</dbReference>
<dbReference type="Proteomes" id="UP000269221">
    <property type="component" value="Unassembled WGS sequence"/>
</dbReference>
<evidence type="ECO:0000256" key="1">
    <source>
        <dbReference type="ARBA" id="ARBA00004123"/>
    </source>
</evidence>
<proteinExistence type="inferred from homology"/>
<dbReference type="GO" id="GO:0005634">
    <property type="term" value="C:nucleus"/>
    <property type="evidence" value="ECO:0007669"/>
    <property type="project" value="UniProtKB-SubCell"/>
</dbReference>
<organism evidence="8 9">
    <name type="scientific">Hirundo rustica rustica</name>
    <dbReference type="NCBI Taxonomy" id="333673"/>
    <lineage>
        <taxon>Eukaryota</taxon>
        <taxon>Metazoa</taxon>
        <taxon>Chordata</taxon>
        <taxon>Craniata</taxon>
        <taxon>Vertebrata</taxon>
        <taxon>Euteleostomi</taxon>
        <taxon>Archelosauria</taxon>
        <taxon>Archosauria</taxon>
        <taxon>Dinosauria</taxon>
        <taxon>Saurischia</taxon>
        <taxon>Theropoda</taxon>
        <taxon>Coelurosauria</taxon>
        <taxon>Aves</taxon>
        <taxon>Neognathae</taxon>
        <taxon>Neoaves</taxon>
        <taxon>Telluraves</taxon>
        <taxon>Australaves</taxon>
        <taxon>Passeriformes</taxon>
        <taxon>Sylvioidea</taxon>
        <taxon>Hirundinidae</taxon>
        <taxon>Hirundo</taxon>
    </lineage>
</organism>